<evidence type="ECO:0000256" key="2">
    <source>
        <dbReference type="ARBA" id="ARBA00009667"/>
    </source>
</evidence>
<evidence type="ECO:0000256" key="4">
    <source>
        <dbReference type="ARBA" id="ARBA00022605"/>
    </source>
</evidence>
<protein>
    <recommendedName>
        <fullName evidence="9">Imidazole glycerol phosphate synthase subunit HisF</fullName>
        <ecNumber evidence="9">4.3.2.10</ecNumber>
    </recommendedName>
    <alternativeName>
        <fullName evidence="9">IGP synthase cyclase subunit</fullName>
    </alternativeName>
    <alternativeName>
        <fullName evidence="9">IGP synthase subunit HisF</fullName>
    </alternativeName>
    <alternativeName>
        <fullName evidence="9">ImGP synthase subunit HisF</fullName>
        <shortName evidence="9">IGPS subunit HisF</shortName>
    </alternativeName>
</protein>
<dbReference type="CDD" id="cd04731">
    <property type="entry name" value="HisF"/>
    <property type="match status" value="1"/>
</dbReference>
<dbReference type="Gene3D" id="3.20.20.70">
    <property type="entry name" value="Aldolase class I"/>
    <property type="match status" value="1"/>
</dbReference>
<dbReference type="PANTHER" id="PTHR21235:SF2">
    <property type="entry name" value="IMIDAZOLE GLYCEROL PHOSPHATE SYNTHASE HISHF"/>
    <property type="match status" value="1"/>
</dbReference>
<comment type="subcellular location">
    <subcellularLocation>
        <location evidence="9">Cytoplasm</location>
    </subcellularLocation>
</comment>
<dbReference type="PANTHER" id="PTHR21235">
    <property type="entry name" value="IMIDAZOLE GLYCEROL PHOSPHATE SYNTHASE SUBUNIT HISF/H IGP SYNTHASE SUBUNIT HISF/H"/>
    <property type="match status" value="1"/>
</dbReference>
<comment type="similarity">
    <text evidence="2 9 10">Belongs to the HisA/HisF family.</text>
</comment>
<evidence type="ECO:0000313" key="12">
    <source>
        <dbReference type="Proteomes" id="UP000228886"/>
    </source>
</evidence>
<evidence type="ECO:0000256" key="6">
    <source>
        <dbReference type="ARBA" id="ARBA00023239"/>
    </source>
</evidence>
<evidence type="ECO:0000256" key="9">
    <source>
        <dbReference type="HAMAP-Rule" id="MF_01013"/>
    </source>
</evidence>
<accession>A0A2M7E6H9</accession>
<dbReference type="InterPro" id="IPR004651">
    <property type="entry name" value="HisF"/>
</dbReference>
<dbReference type="Proteomes" id="UP000228886">
    <property type="component" value="Unassembled WGS sequence"/>
</dbReference>
<evidence type="ECO:0000256" key="8">
    <source>
        <dbReference type="ARBA" id="ARBA00047838"/>
    </source>
</evidence>
<dbReference type="InterPro" id="IPR050064">
    <property type="entry name" value="IGPS_HisA/HisF"/>
</dbReference>
<comment type="catalytic activity">
    <reaction evidence="8 9">
        <text>5-[(5-phospho-1-deoxy-D-ribulos-1-ylimino)methylamino]-1-(5-phospho-beta-D-ribosyl)imidazole-4-carboxamide + L-glutamine = D-erythro-1-(imidazol-4-yl)glycerol 3-phosphate + 5-amino-1-(5-phospho-beta-D-ribosyl)imidazole-4-carboxamide + L-glutamate + H(+)</text>
        <dbReference type="Rhea" id="RHEA:24793"/>
        <dbReference type="ChEBI" id="CHEBI:15378"/>
        <dbReference type="ChEBI" id="CHEBI:29985"/>
        <dbReference type="ChEBI" id="CHEBI:58278"/>
        <dbReference type="ChEBI" id="CHEBI:58359"/>
        <dbReference type="ChEBI" id="CHEBI:58475"/>
        <dbReference type="ChEBI" id="CHEBI:58525"/>
        <dbReference type="EC" id="4.3.2.10"/>
    </reaction>
</comment>
<keyword evidence="4 9" id="KW-0028">Amino-acid biosynthesis</keyword>
<dbReference type="GO" id="GO:0005737">
    <property type="term" value="C:cytoplasm"/>
    <property type="evidence" value="ECO:0007669"/>
    <property type="project" value="UniProtKB-SubCell"/>
</dbReference>
<gene>
    <name evidence="9" type="primary">hisF</name>
    <name evidence="11" type="ORF">COS11_07870</name>
</gene>
<comment type="function">
    <text evidence="7 9">IGPS catalyzes the conversion of PRFAR and glutamine to IGP, AICAR and glutamate. The HisF subunit catalyzes the cyclization activity that produces IGP and AICAR from PRFAR using the ammonia provided by the HisH subunit.</text>
</comment>
<feature type="active site" evidence="9">
    <location>
        <position position="11"/>
    </location>
</feature>
<dbReference type="EMBL" id="PETL01000377">
    <property type="protein sequence ID" value="PIV63352.1"/>
    <property type="molecule type" value="Genomic_DNA"/>
</dbReference>
<feature type="active site" evidence="9">
    <location>
        <position position="130"/>
    </location>
</feature>
<organism evidence="11 12">
    <name type="scientific">bacterium (Candidatus Ratteibacteria) CG01_land_8_20_14_3_00_40_19</name>
    <dbReference type="NCBI Taxonomy" id="2014290"/>
    <lineage>
        <taxon>Bacteria</taxon>
        <taxon>Candidatus Ratteibacteria</taxon>
    </lineage>
</organism>
<dbReference type="GO" id="GO:0000107">
    <property type="term" value="F:imidazoleglycerol-phosphate synthase activity"/>
    <property type="evidence" value="ECO:0007669"/>
    <property type="project" value="UniProtKB-UniRule"/>
</dbReference>
<dbReference type="NCBIfam" id="TIGR00735">
    <property type="entry name" value="hisF"/>
    <property type="match status" value="1"/>
</dbReference>
<proteinExistence type="inferred from homology"/>
<keyword evidence="5 9" id="KW-0368">Histidine biosynthesis</keyword>
<dbReference type="GO" id="GO:0000105">
    <property type="term" value="P:L-histidine biosynthetic process"/>
    <property type="evidence" value="ECO:0007669"/>
    <property type="project" value="UniProtKB-UniRule"/>
</dbReference>
<sequence>MPVKKIIPCLDIKDGRVVKGVHFVNIKDAADPAEAASTYEKQGADEIAFLDIAATTEKRKTKISWVKRVSKVINIPLTVGGGIKDLGDLETLLEAGASKISINTAAVKNPHLIEEASEKFGKESIIIAIDGKESNKTKSGFEVYVEGGGKATGIDVVEWAKKAEELGAGELLVTSINADGTKKGYALEFTKKIAENVKIPVIASGGAGKLEDIYLVLTEGGADAALAASIFHFRLYTVREVKEYLKRKGVQVNL</sequence>
<name>A0A2M7E6H9_9BACT</name>
<evidence type="ECO:0000256" key="10">
    <source>
        <dbReference type="RuleBase" id="RU003657"/>
    </source>
</evidence>
<evidence type="ECO:0000256" key="5">
    <source>
        <dbReference type="ARBA" id="ARBA00023102"/>
    </source>
</evidence>
<comment type="subunit">
    <text evidence="3 9">Heterodimer of HisH and HisF.</text>
</comment>
<dbReference type="GO" id="GO:0016829">
    <property type="term" value="F:lyase activity"/>
    <property type="evidence" value="ECO:0007669"/>
    <property type="project" value="UniProtKB-KW"/>
</dbReference>
<dbReference type="SUPFAM" id="SSF51366">
    <property type="entry name" value="Ribulose-phoshate binding barrel"/>
    <property type="match status" value="1"/>
</dbReference>
<dbReference type="AlphaFoldDB" id="A0A2M7E6H9"/>
<dbReference type="UniPathway" id="UPA00031">
    <property type="reaction ID" value="UER00010"/>
</dbReference>
<dbReference type="HAMAP" id="MF_01013">
    <property type="entry name" value="HisF"/>
    <property type="match status" value="1"/>
</dbReference>
<dbReference type="EC" id="4.3.2.10" evidence="9"/>
<reference evidence="12" key="1">
    <citation type="submission" date="2017-09" db="EMBL/GenBank/DDBJ databases">
        <title>Depth-based differentiation of microbial function through sediment-hosted aquifers and enrichment of novel symbionts in the deep terrestrial subsurface.</title>
        <authorList>
            <person name="Probst A.J."/>
            <person name="Ladd B."/>
            <person name="Jarett J.K."/>
            <person name="Geller-Mcgrath D.E."/>
            <person name="Sieber C.M.K."/>
            <person name="Emerson J.B."/>
            <person name="Anantharaman K."/>
            <person name="Thomas B.C."/>
            <person name="Malmstrom R."/>
            <person name="Stieglmeier M."/>
            <person name="Klingl A."/>
            <person name="Woyke T."/>
            <person name="Ryan C.M."/>
            <person name="Banfield J.F."/>
        </authorList>
    </citation>
    <scope>NUCLEOTIDE SEQUENCE [LARGE SCALE GENOMIC DNA]</scope>
</reference>
<evidence type="ECO:0000256" key="7">
    <source>
        <dbReference type="ARBA" id="ARBA00025475"/>
    </source>
</evidence>
<evidence type="ECO:0000256" key="1">
    <source>
        <dbReference type="ARBA" id="ARBA00005091"/>
    </source>
</evidence>
<comment type="caution">
    <text evidence="11">The sequence shown here is derived from an EMBL/GenBank/DDBJ whole genome shotgun (WGS) entry which is preliminary data.</text>
</comment>
<dbReference type="InterPro" id="IPR011060">
    <property type="entry name" value="RibuloseP-bd_barrel"/>
</dbReference>
<evidence type="ECO:0000256" key="3">
    <source>
        <dbReference type="ARBA" id="ARBA00011152"/>
    </source>
</evidence>
<evidence type="ECO:0000313" key="11">
    <source>
        <dbReference type="EMBL" id="PIV63352.1"/>
    </source>
</evidence>
<keyword evidence="9" id="KW-0963">Cytoplasm</keyword>
<dbReference type="InterPro" id="IPR013785">
    <property type="entry name" value="Aldolase_TIM"/>
</dbReference>
<comment type="pathway">
    <text evidence="1 9">Amino-acid biosynthesis; L-histidine biosynthesis; L-histidine from 5-phospho-alpha-D-ribose 1-diphosphate: step 5/9.</text>
</comment>
<keyword evidence="6 9" id="KW-0456">Lyase</keyword>
<dbReference type="Pfam" id="PF00977">
    <property type="entry name" value="His_biosynth"/>
    <property type="match status" value="1"/>
</dbReference>
<dbReference type="InterPro" id="IPR006062">
    <property type="entry name" value="His_biosynth"/>
</dbReference>